<evidence type="ECO:0000313" key="3">
    <source>
        <dbReference type="Proteomes" id="UP000053593"/>
    </source>
</evidence>
<dbReference type="PANTHER" id="PTHR22504">
    <property type="entry name" value="REPRESSOR OF RNA POLYMERASE III TRANSCRIPTION MAF1"/>
    <property type="match status" value="1"/>
</dbReference>
<protein>
    <recommendedName>
        <fullName evidence="4">Repressor of RNA polymerase III transcription MAF1</fullName>
    </recommendedName>
</protein>
<proteinExistence type="predicted"/>
<dbReference type="GO" id="GO:0000994">
    <property type="term" value="F:RNA polymerase III core binding"/>
    <property type="evidence" value="ECO:0007669"/>
    <property type="project" value="TreeGrafter"/>
</dbReference>
<dbReference type="InterPro" id="IPR015257">
    <property type="entry name" value="Maf1"/>
</dbReference>
<dbReference type="Proteomes" id="UP000053593">
    <property type="component" value="Unassembled WGS sequence"/>
</dbReference>
<evidence type="ECO:0008006" key="4">
    <source>
        <dbReference type="Google" id="ProtNLM"/>
    </source>
</evidence>
<dbReference type="Gene3D" id="3.40.1000.50">
    <property type="entry name" value="Repressor of RNA polymerase III transcription Maf1"/>
    <property type="match status" value="2"/>
</dbReference>
<organism evidence="2 3">
    <name type="scientific">Collybiopsis luxurians FD-317 M1</name>
    <dbReference type="NCBI Taxonomy" id="944289"/>
    <lineage>
        <taxon>Eukaryota</taxon>
        <taxon>Fungi</taxon>
        <taxon>Dikarya</taxon>
        <taxon>Basidiomycota</taxon>
        <taxon>Agaricomycotina</taxon>
        <taxon>Agaricomycetes</taxon>
        <taxon>Agaricomycetidae</taxon>
        <taxon>Agaricales</taxon>
        <taxon>Marasmiineae</taxon>
        <taxon>Omphalotaceae</taxon>
        <taxon>Collybiopsis</taxon>
        <taxon>Collybiopsis luxurians</taxon>
    </lineage>
</organism>
<feature type="compositionally biased region" description="Polar residues" evidence="1">
    <location>
        <begin position="253"/>
        <end position="263"/>
    </location>
</feature>
<dbReference type="PANTHER" id="PTHR22504:SF0">
    <property type="entry name" value="REPRESSOR OF RNA POLYMERASE III TRANSCRIPTION MAF1 HOMOLOG"/>
    <property type="match status" value="1"/>
</dbReference>
<evidence type="ECO:0000256" key="1">
    <source>
        <dbReference type="SAM" id="MobiDB-lite"/>
    </source>
</evidence>
<dbReference type="AlphaFoldDB" id="A0A0D0C504"/>
<sequence>MKYIEIPSLTALASSLSHQGPECNVAVRLEAYSCKNIKRDKRLFRDLEKVYWDDMGSSPTDSPSSSSFLAQARSSLSTPFGPLGSPQSRKTLYLLIATLNVAFPDYAFDSVKPSSFVHLESGSQILHALSTTLVASRTLSRNNSGAYGAYPAAQGLGFGIAEGSPGSPYEFVKESPYAPSSVVAGTHPEVYALLDEVIGPLGECEVYEYTPEPEEDPNAGEGEGDDEEDFEEESEGFSFGDEHVFAFDEDMSSASKTNTNTPHTPRGAALSSSAHPISPFHESYRPPTGSDPLLWSSHWFFLNRKQKRILYVSVWARKRSLGSIFRNPLDDEYFVNANKERFVGWDGANGAGARALGLGP</sequence>
<dbReference type="EMBL" id="KN834765">
    <property type="protein sequence ID" value="KIK63226.1"/>
    <property type="molecule type" value="Genomic_DNA"/>
</dbReference>
<dbReference type="GO" id="GO:0005634">
    <property type="term" value="C:nucleus"/>
    <property type="evidence" value="ECO:0007669"/>
    <property type="project" value="TreeGrafter"/>
</dbReference>
<accession>A0A0D0C504</accession>
<dbReference type="HOGENOM" id="CLU_037043_3_0_1"/>
<dbReference type="OrthoDB" id="277029at2759"/>
<feature type="compositionally biased region" description="Acidic residues" evidence="1">
    <location>
        <begin position="211"/>
        <end position="235"/>
    </location>
</feature>
<reference evidence="2 3" key="1">
    <citation type="submission" date="2014-04" db="EMBL/GenBank/DDBJ databases">
        <title>Evolutionary Origins and Diversification of the Mycorrhizal Mutualists.</title>
        <authorList>
            <consortium name="DOE Joint Genome Institute"/>
            <consortium name="Mycorrhizal Genomics Consortium"/>
            <person name="Kohler A."/>
            <person name="Kuo A."/>
            <person name="Nagy L.G."/>
            <person name="Floudas D."/>
            <person name="Copeland A."/>
            <person name="Barry K.W."/>
            <person name="Cichocki N."/>
            <person name="Veneault-Fourrey C."/>
            <person name="LaButti K."/>
            <person name="Lindquist E.A."/>
            <person name="Lipzen A."/>
            <person name="Lundell T."/>
            <person name="Morin E."/>
            <person name="Murat C."/>
            <person name="Riley R."/>
            <person name="Ohm R."/>
            <person name="Sun H."/>
            <person name="Tunlid A."/>
            <person name="Henrissat B."/>
            <person name="Grigoriev I.V."/>
            <person name="Hibbett D.S."/>
            <person name="Martin F."/>
        </authorList>
    </citation>
    <scope>NUCLEOTIDE SEQUENCE [LARGE SCALE GENOMIC DNA]</scope>
    <source>
        <strain evidence="2 3">FD-317 M1</strain>
    </source>
</reference>
<gene>
    <name evidence="2" type="ORF">GYMLUDRAFT_163310</name>
</gene>
<dbReference type="GO" id="GO:0016480">
    <property type="term" value="P:negative regulation of transcription by RNA polymerase III"/>
    <property type="evidence" value="ECO:0007669"/>
    <property type="project" value="InterPro"/>
</dbReference>
<feature type="region of interest" description="Disordered" evidence="1">
    <location>
        <begin position="253"/>
        <end position="273"/>
    </location>
</feature>
<feature type="region of interest" description="Disordered" evidence="1">
    <location>
        <begin position="210"/>
        <end position="235"/>
    </location>
</feature>
<keyword evidence="3" id="KW-1185">Reference proteome</keyword>
<name>A0A0D0C504_9AGAR</name>
<evidence type="ECO:0000313" key="2">
    <source>
        <dbReference type="EMBL" id="KIK63226.1"/>
    </source>
</evidence>
<dbReference type="Pfam" id="PF09174">
    <property type="entry name" value="Maf1"/>
    <property type="match status" value="1"/>
</dbReference>
<dbReference type="InterPro" id="IPR038564">
    <property type="entry name" value="Maf1_sf"/>
</dbReference>